<dbReference type="RefSeq" id="YP_009152003.1">
    <property type="nucleotide sequence ID" value="NC_027378.1"/>
</dbReference>
<evidence type="ECO:0000313" key="2">
    <source>
        <dbReference type="Proteomes" id="UP000030205"/>
    </source>
</evidence>
<organism evidence="1 2">
    <name type="scientific">Escherichia phage Seurat</name>
    <dbReference type="NCBI Taxonomy" id="1540098"/>
    <lineage>
        <taxon>Viruses</taxon>
        <taxon>Duplodnaviria</taxon>
        <taxon>Heunggongvirae</taxon>
        <taxon>Uroviricota</taxon>
        <taxon>Caudoviricetes</taxon>
        <taxon>Queuovirinae</taxon>
        <taxon>Seuratvirus</taxon>
        <taxon>Seuratvirus seurat</taxon>
    </lineage>
</organism>
<proteinExistence type="predicted"/>
<reference evidence="1 2" key="1">
    <citation type="submission" date="2014-07" db="EMBL/GenBank/DDBJ databases">
        <title>The Complete Genome of Enterotoxigenic Escherichia coli Siphophage Seurat.</title>
        <authorList>
            <person name="Doan D.P."/>
            <person name="Lessor L.E."/>
            <person name="Hernandez A.C."/>
            <person name="Everett G.F.K."/>
        </authorList>
    </citation>
    <scope>NUCLEOTIDE SEQUENCE [LARGE SCALE GENOMIC DNA]</scope>
</reference>
<keyword evidence="2" id="KW-1185">Reference proteome</keyword>
<sequence>MVMLNKVYSTMSADYKVVRHPRTGKFEAYIRPMGEGWMYYGTYDDAEQAYEEAESAAEASEIMARYDIDDYYLN</sequence>
<gene>
    <name evidence="1" type="ORF">CPT_Seurat59</name>
</gene>
<dbReference type="OrthoDB" id="25632at10239"/>
<accession>A0A0A0RPD7</accession>
<dbReference type="EMBL" id="KM236243">
    <property type="protein sequence ID" value="AIW03922.1"/>
    <property type="molecule type" value="Genomic_DNA"/>
</dbReference>
<protein>
    <submittedName>
        <fullName evidence="1">Uncharacterized protein</fullName>
    </submittedName>
</protein>
<name>A0A0A0RPD7_9CAUD</name>
<evidence type="ECO:0000313" key="1">
    <source>
        <dbReference type="EMBL" id="AIW03922.1"/>
    </source>
</evidence>
<dbReference type="KEGG" id="vg:24608670"/>
<dbReference type="Proteomes" id="UP000030205">
    <property type="component" value="Segment"/>
</dbReference>
<dbReference type="GeneID" id="24608670"/>